<dbReference type="EMBL" id="CM042888">
    <property type="protein sequence ID" value="KAI4324547.1"/>
    <property type="molecule type" value="Genomic_DNA"/>
</dbReference>
<evidence type="ECO:0000313" key="1">
    <source>
        <dbReference type="EMBL" id="KAI4324547.1"/>
    </source>
</evidence>
<protein>
    <submittedName>
        <fullName evidence="1">Uncharacterized protein</fullName>
    </submittedName>
</protein>
<gene>
    <name evidence="1" type="ORF">MLD38_030027</name>
</gene>
<reference evidence="2" key="1">
    <citation type="journal article" date="2023" name="Front. Plant Sci.">
        <title>Chromosomal-level genome assembly of Melastoma candidum provides insights into trichome evolution.</title>
        <authorList>
            <person name="Zhong Y."/>
            <person name="Wu W."/>
            <person name="Sun C."/>
            <person name="Zou P."/>
            <person name="Liu Y."/>
            <person name="Dai S."/>
            <person name="Zhou R."/>
        </authorList>
    </citation>
    <scope>NUCLEOTIDE SEQUENCE [LARGE SCALE GENOMIC DNA]</scope>
</reference>
<sequence>MAAMARRVLELLILFVLARNTSPCALDVPVGSSCRYCLSWRLAVEANNLRAWRTVPLQCLHHVESYVTGSQYERDIDLIVDQIGSYVDGIEMLGDGMDAWILDVDDTCVSNLLYYRGKRYGCDPYDALGFKAWAARGECLAIPAMLGLFRRLIEDGFKIILLTGRDEESLGEATVENLRSQGYVGYERLIMRSAAYRGESAVTYKSAMRKQLVEQGYRIWGNVGDQWSDIQGEFAGNRTFKIPNPMYFVP</sequence>
<keyword evidence="2" id="KW-1185">Reference proteome</keyword>
<dbReference type="Proteomes" id="UP001057402">
    <property type="component" value="Chromosome 9"/>
</dbReference>
<proteinExistence type="predicted"/>
<comment type="caution">
    <text evidence="1">The sequence shown here is derived from an EMBL/GenBank/DDBJ whole genome shotgun (WGS) entry which is preliminary data.</text>
</comment>
<evidence type="ECO:0000313" key="2">
    <source>
        <dbReference type="Proteomes" id="UP001057402"/>
    </source>
</evidence>
<organism evidence="1 2">
    <name type="scientific">Melastoma candidum</name>
    <dbReference type="NCBI Taxonomy" id="119954"/>
    <lineage>
        <taxon>Eukaryota</taxon>
        <taxon>Viridiplantae</taxon>
        <taxon>Streptophyta</taxon>
        <taxon>Embryophyta</taxon>
        <taxon>Tracheophyta</taxon>
        <taxon>Spermatophyta</taxon>
        <taxon>Magnoliopsida</taxon>
        <taxon>eudicotyledons</taxon>
        <taxon>Gunneridae</taxon>
        <taxon>Pentapetalae</taxon>
        <taxon>rosids</taxon>
        <taxon>malvids</taxon>
        <taxon>Myrtales</taxon>
        <taxon>Melastomataceae</taxon>
        <taxon>Melastomatoideae</taxon>
        <taxon>Melastomateae</taxon>
        <taxon>Melastoma</taxon>
    </lineage>
</organism>
<accession>A0ACB9MKG5</accession>
<name>A0ACB9MKG5_9MYRT</name>